<organism evidence="1 2">
    <name type="scientific">Vaccinium darrowii</name>
    <dbReference type="NCBI Taxonomy" id="229202"/>
    <lineage>
        <taxon>Eukaryota</taxon>
        <taxon>Viridiplantae</taxon>
        <taxon>Streptophyta</taxon>
        <taxon>Embryophyta</taxon>
        <taxon>Tracheophyta</taxon>
        <taxon>Spermatophyta</taxon>
        <taxon>Magnoliopsida</taxon>
        <taxon>eudicotyledons</taxon>
        <taxon>Gunneridae</taxon>
        <taxon>Pentapetalae</taxon>
        <taxon>asterids</taxon>
        <taxon>Ericales</taxon>
        <taxon>Ericaceae</taxon>
        <taxon>Vaccinioideae</taxon>
        <taxon>Vaccinieae</taxon>
        <taxon>Vaccinium</taxon>
    </lineage>
</organism>
<proteinExistence type="predicted"/>
<protein>
    <submittedName>
        <fullName evidence="1">Uncharacterized protein</fullName>
    </submittedName>
</protein>
<dbReference type="Proteomes" id="UP000828048">
    <property type="component" value="Chromosome 3"/>
</dbReference>
<dbReference type="EMBL" id="CM037153">
    <property type="protein sequence ID" value="KAH7857833.1"/>
    <property type="molecule type" value="Genomic_DNA"/>
</dbReference>
<evidence type="ECO:0000313" key="2">
    <source>
        <dbReference type="Proteomes" id="UP000828048"/>
    </source>
</evidence>
<accession>A0ACB7YX28</accession>
<evidence type="ECO:0000313" key="1">
    <source>
        <dbReference type="EMBL" id="KAH7857833.1"/>
    </source>
</evidence>
<reference evidence="1 2" key="1">
    <citation type="journal article" date="2021" name="Hortic Res">
        <title>High-quality reference genome and annotation aids understanding of berry development for evergreen blueberry (Vaccinium darrowii).</title>
        <authorList>
            <person name="Yu J."/>
            <person name="Hulse-Kemp A.M."/>
            <person name="Babiker E."/>
            <person name="Staton M."/>
        </authorList>
    </citation>
    <scope>NUCLEOTIDE SEQUENCE [LARGE SCALE GENOMIC DNA]</scope>
    <source>
        <strain evidence="2">cv. NJ 8807/NJ 8810</strain>
        <tissue evidence="1">Young leaf</tissue>
    </source>
</reference>
<keyword evidence="2" id="KW-1185">Reference proteome</keyword>
<comment type="caution">
    <text evidence="1">The sequence shown here is derived from an EMBL/GenBank/DDBJ whole genome shotgun (WGS) entry which is preliminary data.</text>
</comment>
<name>A0ACB7YX28_9ERIC</name>
<sequence>MDETICRIISELQTHHTLSSQAPISQQTLSDLQTVLDNQDIETLYEELSSKNLSALSLLPPITYALDSGPNHLSLLASKVYLSLLLAPNSPVFTLFTPMAFLSLLRSIRRSFKNPIFTPPKKQARKKKSGGRPGGSFDQARNGEEHEGEEESERSEFDVRVLFCILERLELVLGLIHLDRFPDSLKSLIQTMAEIPVMAVELNGNSGNFSKLCNLCSRLLSEVLSPEHGDQTVSAAEVLKSLSRSILLHKSQARAFGVGFVVNRMMGMAKDSGEIKKAIVNLPKYLVHKAPEKAEGRTSAVEAIIEIVRAMEYEDQIGVVEYVVKMTQGKAQLRLLAVDLVPMLMMSCRDPLGVNSETGVENSWGLRCLEVLVQRCSDAVAGIRARALTNVAHLVGFLSGDDRSKEVLKGVMKCSGMGMNELLRKRCTDEKAAVRKAALVLISKLIALLGGGFDEDVLKTMGMACSDPLVSIRKAAVSALSEAFRTFSNDSVTKEWLHCIPRLITDNESSIQEECENLFLELVLDRVTRAGHTNFPSSKSFFSDSTLKAKSFERELEFVFPEGVLGLLKEICNGEVTPWVKKICVSLGKKKRLKPKIASALQNIIRTSESLWLSRSMQIEKWTAPPGAWLLLSEVSAFLSKAVDWEFLHHHWKLIDKHEPDGEVRSPFQQGFCDEDVVGTDESDSVTWAGDRVFLLQTISNVSAELPPEPAADLAHELLTRIEDFNMHSAEVNAHVKALRTLCKRKALTTEEADGLVKKWVNQLLSKASRVLDLFMLKDSEGYKDIGFLTPPTSGIKKGKKAVAETMSRLLSQAIIATYTIGSLVIICPSADLKAIIPVLHTIITSGSSDLKLNKLPCPVGSIKQTAPSLYIQAWLTMGKICLADGKLAKRYIPLFVQELEKSDCAALRNNIVVMMADFCIRYTALVDCYISKITKCLRDPCELVRRQTFILLSRLLQRDYVKWRGVLFLRFLLSLVDESERIRQQADFLFGNILKAKAPLLAYNSFVEAIFVLNDCDAHSGHGRSQSSRSESRLFSIRGNDEKSRTKRMHIYVSLLKQMAPEHLLATFAKVCAEILASASDGMLNTEDATGQAVLQVLTLYIELYLYVYASLSECRVSYPTPLKQLNSSAVATVVTIAMDAFQILACKEIRIPFNRGGSSSDSADVDEEGGDTGGGTAAAAARGRVITQAVKKGLIQNTIPIFIELKRLLESKNSPLTGSLMECLRILLKDYKNEIDEILVADKQLQKELIYDMQKYESLKAKSTAAEAVASVQRESVFRSPRISKVTIERSVQNTKVQEKLRSGTSKVAMAVADNVAAATARSVLREVNNGGLTPPLSAMSVPKLRGSNPAAVLESLRRRQCFDSDEEN</sequence>
<gene>
    <name evidence="1" type="ORF">Vadar_017018</name>
</gene>